<proteinExistence type="predicted"/>
<sequence>MVDALPLKIFVATPGDLQTEREAVKGGVAEWNLAHGAVGVQFEVIGWERSRGTAQRAQGAINQLISESHFMLVIFKERWGTEPGSSWGYTSGTEEELFQGLLELGQADQLMRDVWVAFTPAADPDPAVVALKQQIIDRHVMLFESPADVPDLKNKLRDRLEGWASHFATKRPRHVELVASSGTEMLRAARLRIEGEKLVELGQSEAGQAKLEQSAKVGGPREQLAYARQLARKGALEEAHAVTQVAIEQSLEADGGLFSTAAAEAFAAQAGVLRRQGKTHDAIGRFAQALTLVPDEGPDSSRVRCRILDDIGLAHKAQKDTGRAKIAFEDSLAERRMNGNRYDISQSLINLARLAVEEHDLVQARTYSDEALSLLDRVAPTALHANAQTLAAQLHLRQGALGEGIDHASRARALNRQFGSANGEAIALLVLAQCYRAAGELERAAMSARACLEINEQIGNEGGREQAQWQLDAILRMEQET</sequence>
<dbReference type="Proteomes" id="UP001207276">
    <property type="component" value="Unassembled WGS sequence"/>
</dbReference>
<evidence type="ECO:0000313" key="3">
    <source>
        <dbReference type="EMBL" id="MCX2848472.1"/>
    </source>
</evidence>
<feature type="repeat" description="TPR" evidence="1">
    <location>
        <begin position="263"/>
        <end position="296"/>
    </location>
</feature>
<dbReference type="EMBL" id="JAPJDE010000002">
    <property type="protein sequence ID" value="MCX2848472.1"/>
    <property type="molecule type" value="Genomic_DNA"/>
</dbReference>
<comment type="caution">
    <text evidence="3">The sequence shown here is derived from an EMBL/GenBank/DDBJ whole genome shotgun (WGS) entry which is preliminary data.</text>
</comment>
<dbReference type="SMART" id="SM00028">
    <property type="entry name" value="TPR"/>
    <property type="match status" value="5"/>
</dbReference>
<name>A0ABT3S0X8_9MICO</name>
<organism evidence="3 4">
    <name type="scientific">Curtobacterium poinsettiae</name>
    <dbReference type="NCBI Taxonomy" id="159612"/>
    <lineage>
        <taxon>Bacteria</taxon>
        <taxon>Bacillati</taxon>
        <taxon>Actinomycetota</taxon>
        <taxon>Actinomycetes</taxon>
        <taxon>Micrococcales</taxon>
        <taxon>Microbacteriaceae</taxon>
        <taxon>Curtobacterium</taxon>
    </lineage>
</organism>
<dbReference type="PROSITE" id="PS50005">
    <property type="entry name" value="TPR"/>
    <property type="match status" value="1"/>
</dbReference>
<keyword evidence="4" id="KW-1185">Reference proteome</keyword>
<feature type="domain" description="DUF4062" evidence="2">
    <location>
        <begin position="8"/>
        <end position="97"/>
    </location>
</feature>
<dbReference type="RefSeq" id="WP_214519266.1">
    <property type="nucleotide sequence ID" value="NZ_CP104934.1"/>
</dbReference>
<gene>
    <name evidence="3" type="ORF">ORG12_07285</name>
</gene>
<evidence type="ECO:0000313" key="4">
    <source>
        <dbReference type="Proteomes" id="UP001207276"/>
    </source>
</evidence>
<evidence type="ECO:0000259" key="2">
    <source>
        <dbReference type="Pfam" id="PF13271"/>
    </source>
</evidence>
<dbReference type="SUPFAM" id="SSF48452">
    <property type="entry name" value="TPR-like"/>
    <property type="match status" value="1"/>
</dbReference>
<dbReference type="Pfam" id="PF13271">
    <property type="entry name" value="DUF4062"/>
    <property type="match status" value="1"/>
</dbReference>
<dbReference type="InterPro" id="IPR011990">
    <property type="entry name" value="TPR-like_helical_dom_sf"/>
</dbReference>
<evidence type="ECO:0000256" key="1">
    <source>
        <dbReference type="PROSITE-ProRule" id="PRU00339"/>
    </source>
</evidence>
<keyword evidence="1" id="KW-0802">TPR repeat</keyword>
<dbReference type="InterPro" id="IPR025139">
    <property type="entry name" value="DUF4062"/>
</dbReference>
<accession>A0ABT3S0X8</accession>
<dbReference type="Gene3D" id="1.25.40.10">
    <property type="entry name" value="Tetratricopeptide repeat domain"/>
    <property type="match status" value="1"/>
</dbReference>
<reference evidence="3 4" key="1">
    <citation type="submission" date="2022-11" db="EMBL/GenBank/DDBJ databases">
        <title>Taxonomy of Curtobacterium flaccumfaciens.</title>
        <authorList>
            <person name="Osdaghi E."/>
            <person name="Taghavi S.M."/>
            <person name="Hamidizade M."/>
            <person name="Abachi H."/>
            <person name="Fazliarab A."/>
            <person name="Baeyen S."/>
            <person name="Portier P."/>
            <person name="Van Vaerenbergh J."/>
            <person name="Jacques M.-A."/>
        </authorList>
    </citation>
    <scope>NUCLEOTIDE SEQUENCE [LARGE SCALE GENOMIC DNA]</scope>
    <source>
        <strain evidence="3 4">LMG 3715</strain>
    </source>
</reference>
<protein>
    <submittedName>
        <fullName evidence="3">DUF4062 domain-containing protein</fullName>
    </submittedName>
</protein>
<dbReference type="InterPro" id="IPR019734">
    <property type="entry name" value="TPR_rpt"/>
</dbReference>